<proteinExistence type="predicted"/>
<dbReference type="EMBL" id="CYPS01000067">
    <property type="protein sequence ID" value="CUH45429.1"/>
    <property type="molecule type" value="Genomic_DNA"/>
</dbReference>
<dbReference type="AlphaFoldDB" id="A0A0P1E8I6"/>
<name>A0A0P1E8I6_9RHOB</name>
<evidence type="ECO:0000313" key="2">
    <source>
        <dbReference type="EMBL" id="CUH45429.1"/>
    </source>
</evidence>
<organism evidence="2 3">
    <name type="scientific">Ruegeria atlantica</name>
    <dbReference type="NCBI Taxonomy" id="81569"/>
    <lineage>
        <taxon>Bacteria</taxon>
        <taxon>Pseudomonadati</taxon>
        <taxon>Pseudomonadota</taxon>
        <taxon>Alphaproteobacteria</taxon>
        <taxon>Rhodobacterales</taxon>
        <taxon>Roseobacteraceae</taxon>
        <taxon>Ruegeria</taxon>
    </lineage>
</organism>
<feature type="signal peptide" evidence="1">
    <location>
        <begin position="1"/>
        <end position="23"/>
    </location>
</feature>
<protein>
    <recommendedName>
        <fullName evidence="4">DNA-binding protein</fullName>
    </recommendedName>
</protein>
<keyword evidence="1" id="KW-0732">Signal</keyword>
<reference evidence="3" key="1">
    <citation type="submission" date="2015-09" db="EMBL/GenBank/DDBJ databases">
        <authorList>
            <person name="Rodrigo-Torres L."/>
            <person name="Arahal D.R."/>
        </authorList>
    </citation>
    <scope>NUCLEOTIDE SEQUENCE [LARGE SCALE GENOMIC DNA]</scope>
    <source>
        <strain evidence="3">CECT 4293</strain>
    </source>
</reference>
<accession>A0A0P1E8I6</accession>
<dbReference type="CDD" id="cd03524">
    <property type="entry name" value="RPA2_OBF_family"/>
    <property type="match status" value="1"/>
</dbReference>
<sequence length="118" mass="12994">MHFLPKSLFAVILTFSFAVSAFAGEISPREAVNHVGERTTVVGVVSQVSNSGKGTTFINFGGRYPNHVFYVVIFKKNGHKFPSVYSYKGQTLAISGRIELYKGKPQIIVSSPDQVQLR</sequence>
<evidence type="ECO:0000256" key="1">
    <source>
        <dbReference type="SAM" id="SignalP"/>
    </source>
</evidence>
<evidence type="ECO:0000313" key="3">
    <source>
        <dbReference type="Proteomes" id="UP000050786"/>
    </source>
</evidence>
<feature type="chain" id="PRO_5006061319" description="DNA-binding protein" evidence="1">
    <location>
        <begin position="24"/>
        <end position="118"/>
    </location>
</feature>
<keyword evidence="3" id="KW-1185">Reference proteome</keyword>
<evidence type="ECO:0008006" key="4">
    <source>
        <dbReference type="Google" id="ProtNLM"/>
    </source>
</evidence>
<dbReference type="Proteomes" id="UP000050786">
    <property type="component" value="Unassembled WGS sequence"/>
</dbReference>
<gene>
    <name evidence="2" type="ORF">RUM4293_04343</name>
</gene>